<proteinExistence type="predicted"/>
<dbReference type="Proteomes" id="UP001434883">
    <property type="component" value="Unassembled WGS sequence"/>
</dbReference>
<organism evidence="1 2">
    <name type="scientific">Xenoophorus captivus</name>
    <dbReference type="NCBI Taxonomy" id="1517983"/>
    <lineage>
        <taxon>Eukaryota</taxon>
        <taxon>Metazoa</taxon>
        <taxon>Chordata</taxon>
        <taxon>Craniata</taxon>
        <taxon>Vertebrata</taxon>
        <taxon>Euteleostomi</taxon>
        <taxon>Actinopterygii</taxon>
        <taxon>Neopterygii</taxon>
        <taxon>Teleostei</taxon>
        <taxon>Neoteleostei</taxon>
        <taxon>Acanthomorphata</taxon>
        <taxon>Ovalentaria</taxon>
        <taxon>Atherinomorphae</taxon>
        <taxon>Cyprinodontiformes</taxon>
        <taxon>Goodeidae</taxon>
        <taxon>Xenoophorus</taxon>
    </lineage>
</organism>
<gene>
    <name evidence="1" type="ORF">XENOCAPTIV_027979</name>
</gene>
<evidence type="ECO:0000313" key="2">
    <source>
        <dbReference type="Proteomes" id="UP001434883"/>
    </source>
</evidence>
<keyword evidence="2" id="KW-1185">Reference proteome</keyword>
<evidence type="ECO:0000313" key="1">
    <source>
        <dbReference type="EMBL" id="MEQ2199226.1"/>
    </source>
</evidence>
<dbReference type="EMBL" id="JAHRIN010024274">
    <property type="protein sequence ID" value="MEQ2199226.1"/>
    <property type="molecule type" value="Genomic_DNA"/>
</dbReference>
<accession>A0ABV0QTR9</accession>
<comment type="caution">
    <text evidence="1">The sequence shown here is derived from an EMBL/GenBank/DDBJ whole genome shotgun (WGS) entry which is preliminary data.</text>
</comment>
<protein>
    <submittedName>
        <fullName evidence="1">Uncharacterized protein</fullName>
    </submittedName>
</protein>
<name>A0ABV0QTR9_9TELE</name>
<reference evidence="1 2" key="1">
    <citation type="submission" date="2021-06" db="EMBL/GenBank/DDBJ databases">
        <authorList>
            <person name="Palmer J.M."/>
        </authorList>
    </citation>
    <scope>NUCLEOTIDE SEQUENCE [LARGE SCALE GENOMIC DNA]</scope>
    <source>
        <strain evidence="1 2">XC_2019</strain>
        <tissue evidence="1">Muscle</tissue>
    </source>
</reference>
<sequence>MHTLTTKFSEKPTPFSHFYRRSGRRWPRSLILAFTHTLRPPYGSTPDFVLSNLCFFSRLWIQKAILVLGGLYKWVVFKSFNDLKVQFRLPHSQFWKYLQL</sequence>